<reference evidence="3" key="1">
    <citation type="submission" date="2016-10" db="EMBL/GenBank/DDBJ databases">
        <authorList>
            <person name="Varghese N."/>
            <person name="Submissions S."/>
        </authorList>
    </citation>
    <scope>NUCLEOTIDE SEQUENCE [LARGE SCALE GENOMIC DNA]</scope>
    <source>
        <strain evidence="3">DSM 22951</strain>
    </source>
</reference>
<dbReference type="InterPro" id="IPR029021">
    <property type="entry name" value="Prot-tyrosine_phosphatase-like"/>
</dbReference>
<dbReference type="SUPFAM" id="SSF52799">
    <property type="entry name" value="(Phosphotyrosine protein) phosphatases II"/>
    <property type="match status" value="1"/>
</dbReference>
<dbReference type="Proteomes" id="UP000250028">
    <property type="component" value="Unassembled WGS sequence"/>
</dbReference>
<protein>
    <submittedName>
        <fullName evidence="2">Protein-tyrosine phosphatase</fullName>
    </submittedName>
</protein>
<name>A0A2Y9C1N8_9MICO</name>
<dbReference type="PROSITE" id="PS00383">
    <property type="entry name" value="TYR_PHOSPHATASE_1"/>
    <property type="match status" value="1"/>
</dbReference>
<dbReference type="InterPro" id="IPR016130">
    <property type="entry name" value="Tyr_Pase_AS"/>
</dbReference>
<evidence type="ECO:0000313" key="2">
    <source>
        <dbReference type="EMBL" id="SSA34663.1"/>
    </source>
</evidence>
<keyword evidence="3" id="KW-1185">Reference proteome</keyword>
<evidence type="ECO:0000256" key="1">
    <source>
        <dbReference type="ARBA" id="ARBA00009580"/>
    </source>
</evidence>
<dbReference type="InterPro" id="IPR026893">
    <property type="entry name" value="Tyr/Ser_Pase_IphP-type"/>
</dbReference>
<sequence>MSPNSAPRRTSGVWTTNGPAISIHIWGGDNFVMEQPAPGAPIDLPTLANLRDLGGWTGADGAPVISGALYRSTKLAGIDEADTDQLVDRKVQTVIDLRTKVERDAEPDPEVPGAANVFLDVLQGSAMAASADLRDLLKHPREVTSALGDGKAVEFMSVAYREIVVLPSALKAYRGFFDVIDQASEPVLFHCTTGKDRTGWGAALIFTVLGVSRDQIVHEYLLTNDQLLPRFKKSFEAFELAGGDPAVLRPVLGVDRAYLQNSFDTVDKEFGSMDRYLHEGLGMTAERQQRFRERFLA</sequence>
<dbReference type="Pfam" id="PF13350">
    <property type="entry name" value="Y_phosphatase3"/>
    <property type="match status" value="1"/>
</dbReference>
<organism evidence="2 3">
    <name type="scientific">Branchiibius hedensis</name>
    <dbReference type="NCBI Taxonomy" id="672460"/>
    <lineage>
        <taxon>Bacteria</taxon>
        <taxon>Bacillati</taxon>
        <taxon>Actinomycetota</taxon>
        <taxon>Actinomycetes</taxon>
        <taxon>Micrococcales</taxon>
        <taxon>Dermacoccaceae</taxon>
        <taxon>Branchiibius</taxon>
    </lineage>
</organism>
<dbReference type="PANTHER" id="PTHR31126:SF1">
    <property type="entry name" value="TYROSINE SPECIFIC PROTEIN PHOSPHATASES DOMAIN-CONTAINING PROTEIN"/>
    <property type="match status" value="1"/>
</dbReference>
<dbReference type="AlphaFoldDB" id="A0A2Y9C1N8"/>
<evidence type="ECO:0000313" key="3">
    <source>
        <dbReference type="Proteomes" id="UP000250028"/>
    </source>
</evidence>
<accession>A0A2Y9C1N8</accession>
<comment type="similarity">
    <text evidence="1">Belongs to the protein-tyrosine phosphatase family.</text>
</comment>
<proteinExistence type="inferred from homology"/>
<gene>
    <name evidence="2" type="ORF">SAMN04489750_1988</name>
</gene>
<dbReference type="EMBL" id="UESZ01000001">
    <property type="protein sequence ID" value="SSA34663.1"/>
    <property type="molecule type" value="Genomic_DNA"/>
</dbReference>
<dbReference type="GO" id="GO:0004721">
    <property type="term" value="F:phosphoprotein phosphatase activity"/>
    <property type="evidence" value="ECO:0007669"/>
    <property type="project" value="InterPro"/>
</dbReference>
<dbReference type="PANTHER" id="PTHR31126">
    <property type="entry name" value="TYROSINE-PROTEIN PHOSPHATASE"/>
    <property type="match status" value="1"/>
</dbReference>
<dbReference type="Gene3D" id="3.90.190.10">
    <property type="entry name" value="Protein tyrosine phosphatase superfamily"/>
    <property type="match status" value="1"/>
</dbReference>